<dbReference type="PROSITE" id="PS51278">
    <property type="entry name" value="GATASE_TYPE_2"/>
    <property type="match status" value="1"/>
</dbReference>
<evidence type="ECO:0000256" key="20">
    <source>
        <dbReference type="ARBA" id="ARBA00079921"/>
    </source>
</evidence>
<dbReference type="Pfam" id="PF00310">
    <property type="entry name" value="GATase_2"/>
    <property type="match status" value="1"/>
</dbReference>
<dbReference type="InterPro" id="IPR002932">
    <property type="entry name" value="Glu_synthdom"/>
</dbReference>
<feature type="region of interest" description="Disordered" evidence="21">
    <location>
        <begin position="29"/>
        <end position="51"/>
    </location>
</feature>
<dbReference type="GO" id="GO:0019676">
    <property type="term" value="P:ammonia assimilation cycle"/>
    <property type="evidence" value="ECO:0007669"/>
    <property type="project" value="TreeGrafter"/>
</dbReference>
<dbReference type="InterPro" id="IPR013785">
    <property type="entry name" value="Aldolase_TIM"/>
</dbReference>
<dbReference type="Pfam" id="PF01645">
    <property type="entry name" value="Glu_synthase"/>
    <property type="match status" value="1"/>
</dbReference>
<evidence type="ECO:0000256" key="17">
    <source>
        <dbReference type="ARBA" id="ARBA00037898"/>
    </source>
</evidence>
<dbReference type="InterPro" id="IPR029055">
    <property type="entry name" value="Ntn_hydrolases_N"/>
</dbReference>
<dbReference type="Pfam" id="PF01493">
    <property type="entry name" value="GXGXG"/>
    <property type="match status" value="1"/>
</dbReference>
<dbReference type="NCBIfam" id="NF008730">
    <property type="entry name" value="PRK11750.1"/>
    <property type="match status" value="1"/>
</dbReference>
<dbReference type="CDD" id="cd00713">
    <property type="entry name" value="GltS"/>
    <property type="match status" value="1"/>
</dbReference>
<dbReference type="PANTHER" id="PTHR11938:SF133">
    <property type="entry name" value="GLUTAMATE SYNTHASE (NADH)"/>
    <property type="match status" value="1"/>
</dbReference>
<dbReference type="Proteomes" id="UP000024900">
    <property type="component" value="Unassembled WGS sequence"/>
</dbReference>
<evidence type="ECO:0000256" key="2">
    <source>
        <dbReference type="ARBA" id="ARBA00001927"/>
    </source>
</evidence>
<protein>
    <recommendedName>
        <fullName evidence="19">Glutamate synthase [NADPH] large chain</fullName>
        <ecNumber evidence="5">1.4.1.13</ecNumber>
    </recommendedName>
    <alternativeName>
        <fullName evidence="20">Glutamate synthase subunit alpha</fullName>
    </alternativeName>
</protein>
<organism evidence="23 24">
    <name type="scientific">Bradyrhizobium diazoefficiens SEMIA 5080</name>
    <dbReference type="NCBI Taxonomy" id="754504"/>
    <lineage>
        <taxon>Bacteria</taxon>
        <taxon>Pseudomonadati</taxon>
        <taxon>Pseudomonadota</taxon>
        <taxon>Alphaproteobacteria</taxon>
        <taxon>Hyphomicrobiales</taxon>
        <taxon>Nitrobacteraceae</taxon>
        <taxon>Bradyrhizobium</taxon>
    </lineage>
</organism>
<dbReference type="GO" id="GO:0006537">
    <property type="term" value="P:glutamate biosynthetic process"/>
    <property type="evidence" value="ECO:0007669"/>
    <property type="project" value="UniProtKB-KW"/>
</dbReference>
<evidence type="ECO:0000256" key="10">
    <source>
        <dbReference type="ARBA" id="ARBA00022827"/>
    </source>
</evidence>
<dbReference type="FunFam" id="3.60.20.10:FF:000001">
    <property type="entry name" value="Glutamate synthase, large subunit"/>
    <property type="match status" value="1"/>
</dbReference>
<keyword evidence="7" id="KW-0285">Flavoprotein</keyword>
<keyword evidence="12" id="KW-0560">Oxidoreductase</keyword>
<gene>
    <name evidence="23" type="ORF">BJA5080_05829</name>
</gene>
<feature type="region of interest" description="Disordered" evidence="21">
    <location>
        <begin position="954"/>
        <end position="973"/>
    </location>
</feature>
<keyword evidence="10" id="KW-0274">FAD</keyword>
<dbReference type="InterPro" id="IPR050711">
    <property type="entry name" value="ET-N_metabolism_enzyme"/>
</dbReference>
<sequence>MPHGEDEDMNGSQFERANIVAEELSATVASKTTDPIQEHNSRPPAEGLYDPSLEKDSCGVGFIANIKGKKSHKIVSDALSILCNLEHRGAVGADPRAGDGAGILVQIPHAFFSRKAKELGFTLPQPGEYAIGALFMPRDTAWRNVIKSIIADQIKEEGLTLLGWRDVPTDNSSLGVTVKPTEPACMQVFIGRNGTAKTEDDFERRLYILRKSISQAIYQRRDRGLAGYYPCSMSCRTVIYKGMFLADQLGKYYPDLHEADFESALALVHQRFSTNTFPAWSLAHPYRMIAHNGEINTLRGNTNWMAARQASVSSELYGKDINRLWPISYEGQSDTACFDNALEFLVQGGYSLPHAVMMMIPEAWAGNPLMDEKRRAFYEYHAALMEPWDGPAAIAFTDGRQIGATLDRNGLRPARYLVTKDDRIVMASEMGVLTIPEDQIITKWRLQPGKMLLVDLEQGRLIPDDEIKAELAKSHPYKEWLERTQIVLEELPKVPTTGVRSNLSLLDRQQAFGYSQEDITILMTPMAATGEEAAGSMGNDTPISALSDKAKPLFTYFKQNFAQVTNPPIDPIREELVMSLVSIIGPRPNLFDLQGMATTKRLEVRQPILTDADLEKIRSITDVADTHFKSRTLDTTFHAGLGAAGMDQVLDELCARAESAVREGVNIIILSDRMVGTDRVPIPALLACAAVHHHLIRVGLRTSVGLVVESGEPREVHHFACLAGYGAEAINPYLAFETIIAMKDRLPGSLDDYEIVKRYIKSIGKGLLKVMSKMGISTYQSYCGAQIFDAVGLKADFVGKFFAGTHTRVEGVGLAEIAEEAVRRHADAFGEALVYKTSLDVGGEYAYRSRGEDHAWTAESVGLLQHAARGNSLERYRAFAKILNEQSERLLTLRGLFRIKSAEEEKRKPVPLDQVEPAKDIVKRFATGAMSFGSISREAHTTLAIAMNRIGGKSNTGEGGEEADRFKPLPNGDSMRSAIKQVASGRFGVTTEYLVNSDMMQIKMAQGAKPGEGGQLPGHKVDATIAKVRHSTPGVGLISPPPHHDIYSIEDLAQLIYDLKNVNPTGDVSVKLVSEIGVGTVAAGVAKARADHVTIAGFEGGTGASPLTSIKHAGSPWEIGLAETHQTLVRERLRSRIVVQVDGGFRTGRDVVIGALLGADEFGFATAPLIAAGCIMMRKCHLNTCPVGVATQDPVLRKRFTGQPEHVINYFFFVAEEVREIMASLGFRTFNEMIGQVQLLDQTKLVAHWKAKGLDFSKLFVKQKEEKGQKIYHSERQNHHLEAVLDRTLIEQATPALDRGAPVKIDATINSTNRSAGAMLSGAVAKIYGHAGLPHDTIHVSLKGTAGQAFGAWLAHGVTFELEGEGNDYVGKGLSGGKIIVKPPKNSAIVPEESIIVGNTVMYGAIQGECYFRGIAGERFAVRNSGAIAVVEGAGDHCCEYMTGGIVVVLGKTGRNFAAGMSGGIAYVLDETGDFDKLCNLSMVELEPVLSEELINAGTYNHTGDLEAHGRVDVFKGLLDSDVERLHVLITRHAKATGSKRAADILANWKDWLPKFRKVMPVEYRRALREMAANADAEPKIAIGA</sequence>
<dbReference type="SUPFAM" id="SSF69336">
    <property type="entry name" value="Alpha subunit of glutamate synthase, C-terminal domain"/>
    <property type="match status" value="1"/>
</dbReference>
<proteinExistence type="inferred from homology"/>
<evidence type="ECO:0000256" key="7">
    <source>
        <dbReference type="ARBA" id="ARBA00022630"/>
    </source>
</evidence>
<dbReference type="InterPro" id="IPR017932">
    <property type="entry name" value="GATase_2_dom"/>
</dbReference>
<evidence type="ECO:0000313" key="24">
    <source>
        <dbReference type="Proteomes" id="UP000024900"/>
    </source>
</evidence>
<evidence type="ECO:0000256" key="13">
    <source>
        <dbReference type="ARBA" id="ARBA00023004"/>
    </source>
</evidence>
<evidence type="ECO:0000256" key="3">
    <source>
        <dbReference type="ARBA" id="ARBA00001974"/>
    </source>
</evidence>
<feature type="domain" description="Glutamine amidotransferase type-2" evidence="22">
    <location>
        <begin position="58"/>
        <end position="457"/>
    </location>
</feature>
<dbReference type="Pfam" id="PF04898">
    <property type="entry name" value="Glu_syn_central"/>
    <property type="match status" value="1"/>
</dbReference>
<evidence type="ECO:0000256" key="16">
    <source>
        <dbReference type="ARBA" id="ARBA00023291"/>
    </source>
</evidence>
<comment type="caution">
    <text evidence="23">The sequence shown here is derived from an EMBL/GenBank/DDBJ whole genome shotgun (WGS) entry which is preliminary data.</text>
</comment>
<comment type="cofactor">
    <cofactor evidence="3">
        <name>FAD</name>
        <dbReference type="ChEBI" id="CHEBI:57692"/>
    </cofactor>
</comment>
<comment type="pathway">
    <text evidence="17">Amino-acid biosynthesis; L-glutamate biosynthesis via GLT pathway; L-glutamate from 2-oxoglutarate and L-glutamine (NADP(+) route): step 1/1.</text>
</comment>
<name>A0A837C441_9BRAD</name>
<dbReference type="SUPFAM" id="SSF51395">
    <property type="entry name" value="FMN-linked oxidoreductases"/>
    <property type="match status" value="1"/>
</dbReference>
<keyword evidence="16" id="KW-0003">3Fe-4S</keyword>
<dbReference type="FunFam" id="3.20.20.70:FF:000053">
    <property type="entry name" value="Glutamate synthase large subunit"/>
    <property type="match status" value="1"/>
</dbReference>
<evidence type="ECO:0000259" key="22">
    <source>
        <dbReference type="PROSITE" id="PS51278"/>
    </source>
</evidence>
<evidence type="ECO:0000256" key="14">
    <source>
        <dbReference type="ARBA" id="ARBA00023014"/>
    </source>
</evidence>
<comment type="catalytic activity">
    <reaction evidence="18">
        <text>2 L-glutamate + NADP(+) = L-glutamine + 2-oxoglutarate + NADPH + H(+)</text>
        <dbReference type="Rhea" id="RHEA:15501"/>
        <dbReference type="ChEBI" id="CHEBI:15378"/>
        <dbReference type="ChEBI" id="CHEBI:16810"/>
        <dbReference type="ChEBI" id="CHEBI:29985"/>
        <dbReference type="ChEBI" id="CHEBI:57783"/>
        <dbReference type="ChEBI" id="CHEBI:58349"/>
        <dbReference type="ChEBI" id="CHEBI:58359"/>
        <dbReference type="EC" id="1.4.1.13"/>
    </reaction>
</comment>
<dbReference type="CDD" id="cd02808">
    <property type="entry name" value="GltS_FMN"/>
    <property type="match status" value="1"/>
</dbReference>
<accession>A0A837C441</accession>
<keyword evidence="11" id="KW-0315">Glutamine amidotransferase</keyword>
<evidence type="ECO:0000256" key="1">
    <source>
        <dbReference type="ARBA" id="ARBA00001917"/>
    </source>
</evidence>
<evidence type="ECO:0000256" key="11">
    <source>
        <dbReference type="ARBA" id="ARBA00022962"/>
    </source>
</evidence>
<dbReference type="GO" id="GO:0046872">
    <property type="term" value="F:metal ion binding"/>
    <property type="evidence" value="ECO:0007669"/>
    <property type="project" value="UniProtKB-KW"/>
</dbReference>
<dbReference type="InterPro" id="IPR036485">
    <property type="entry name" value="Glu_synth_asu_C_sf"/>
</dbReference>
<evidence type="ECO:0000313" key="23">
    <source>
        <dbReference type="EMBL" id="KGJ64027.1"/>
    </source>
</evidence>
<comment type="cofactor">
    <cofactor evidence="2">
        <name>[3Fe-4S] cluster</name>
        <dbReference type="ChEBI" id="CHEBI:21137"/>
    </cofactor>
</comment>
<dbReference type="GO" id="GO:0004355">
    <property type="term" value="F:glutamate synthase (NADPH) activity"/>
    <property type="evidence" value="ECO:0007669"/>
    <property type="project" value="UniProtKB-EC"/>
</dbReference>
<keyword evidence="9" id="KW-0479">Metal-binding</keyword>
<evidence type="ECO:0000256" key="21">
    <source>
        <dbReference type="SAM" id="MobiDB-lite"/>
    </source>
</evidence>
<evidence type="ECO:0000256" key="6">
    <source>
        <dbReference type="ARBA" id="ARBA00022605"/>
    </source>
</evidence>
<dbReference type="Gene3D" id="3.60.20.10">
    <property type="entry name" value="Glutamine Phosphoribosylpyrophosphate, subunit 1, domain 1"/>
    <property type="match status" value="1"/>
</dbReference>
<evidence type="ECO:0000256" key="18">
    <source>
        <dbReference type="ARBA" id="ARBA00048151"/>
    </source>
</evidence>
<keyword evidence="15" id="KW-0314">Glutamate biosynthesis</keyword>
<dbReference type="Gene3D" id="3.20.20.70">
    <property type="entry name" value="Aldolase class I"/>
    <property type="match status" value="2"/>
</dbReference>
<evidence type="ECO:0000256" key="9">
    <source>
        <dbReference type="ARBA" id="ARBA00022723"/>
    </source>
</evidence>
<dbReference type="PANTHER" id="PTHR11938">
    <property type="entry name" value="FAD NADPH DEHYDROGENASE/OXIDOREDUCTASE"/>
    <property type="match status" value="1"/>
</dbReference>
<evidence type="ECO:0000256" key="12">
    <source>
        <dbReference type="ARBA" id="ARBA00023002"/>
    </source>
</evidence>
<dbReference type="Gene3D" id="2.160.20.60">
    <property type="entry name" value="Glutamate synthase, alpha subunit, C-terminal domain"/>
    <property type="match status" value="1"/>
</dbReference>
<evidence type="ECO:0000256" key="15">
    <source>
        <dbReference type="ARBA" id="ARBA00023164"/>
    </source>
</evidence>
<evidence type="ECO:0000256" key="19">
    <source>
        <dbReference type="ARBA" id="ARBA00072108"/>
    </source>
</evidence>
<dbReference type="InterPro" id="IPR002489">
    <property type="entry name" value="Glu_synth_asu_C"/>
</dbReference>
<evidence type="ECO:0000256" key="5">
    <source>
        <dbReference type="ARBA" id="ARBA00012079"/>
    </source>
</evidence>
<evidence type="ECO:0000256" key="4">
    <source>
        <dbReference type="ARBA" id="ARBA00009716"/>
    </source>
</evidence>
<dbReference type="FunFam" id="2.160.20.60:FF:000001">
    <property type="entry name" value="Glutamate synthase, large subunit"/>
    <property type="match status" value="1"/>
</dbReference>
<keyword evidence="14" id="KW-0411">Iron-sulfur</keyword>
<dbReference type="InterPro" id="IPR006982">
    <property type="entry name" value="Glu_synth_centr_N"/>
</dbReference>
<comment type="cofactor">
    <cofactor evidence="1">
        <name>FMN</name>
        <dbReference type="ChEBI" id="CHEBI:58210"/>
    </cofactor>
</comment>
<dbReference type="CDD" id="cd00982">
    <property type="entry name" value="gltB_C"/>
    <property type="match status" value="1"/>
</dbReference>
<dbReference type="FunFam" id="3.20.20.70:FF:000031">
    <property type="entry name" value="Glutamate synthase 1 [NADH]"/>
    <property type="match status" value="1"/>
</dbReference>
<dbReference type="SUPFAM" id="SSF56235">
    <property type="entry name" value="N-terminal nucleophile aminohydrolases (Ntn hydrolases)"/>
    <property type="match status" value="1"/>
</dbReference>
<keyword evidence="8" id="KW-0288">FMN</keyword>
<comment type="similarity">
    <text evidence="4">Belongs to the glutamate synthase family.</text>
</comment>
<dbReference type="EC" id="1.4.1.13" evidence="5"/>
<dbReference type="GO" id="GO:0051538">
    <property type="term" value="F:3 iron, 4 sulfur cluster binding"/>
    <property type="evidence" value="ECO:0007669"/>
    <property type="project" value="UniProtKB-KW"/>
</dbReference>
<dbReference type="EMBL" id="ADOU02000008">
    <property type="protein sequence ID" value="KGJ64027.1"/>
    <property type="molecule type" value="Genomic_DNA"/>
</dbReference>
<reference evidence="23 24" key="1">
    <citation type="journal article" date="2014" name="BMC Genomics">
        <title>Comparative genomics of Bradyrhizobium japonicum CPAC 15 and Bradyrhizobium diazoefficiens CPAC 7: elite model strains for understanding symbiotic performance with soybean.</title>
        <authorList>
            <person name="Siqueira A.F."/>
            <person name="Ormeno-Orrillo E."/>
            <person name="Souza R.C."/>
            <person name="Rodrigues E.P."/>
            <person name="Almeida L.G."/>
            <person name="Barcellos F.G."/>
            <person name="Batista J.S."/>
            <person name="Nakatami A.S."/>
            <person name="Martinez-Romero E."/>
            <person name="Vasconcelos A.T."/>
            <person name="Hungria M."/>
        </authorList>
    </citation>
    <scope>NUCLEOTIDE SEQUENCE [LARGE SCALE GENOMIC DNA]</scope>
    <source>
        <strain evidence="23 24">SEMIA 5080</strain>
    </source>
</reference>
<keyword evidence="13" id="KW-0408">Iron</keyword>
<evidence type="ECO:0000256" key="8">
    <source>
        <dbReference type="ARBA" id="ARBA00022643"/>
    </source>
</evidence>
<keyword evidence="6" id="KW-0028">Amino-acid biosynthesis</keyword>